<gene>
    <name evidence="10" type="ORF">LCGC14_0197640</name>
</gene>
<dbReference type="HAMAP" id="MF_00021">
    <property type="entry name" value="ThiI"/>
    <property type="match status" value="1"/>
</dbReference>
<evidence type="ECO:0000256" key="1">
    <source>
        <dbReference type="ARBA" id="ARBA00004496"/>
    </source>
</evidence>
<dbReference type="SUPFAM" id="SSF143437">
    <property type="entry name" value="THUMP domain-like"/>
    <property type="match status" value="1"/>
</dbReference>
<dbReference type="InterPro" id="IPR054173">
    <property type="entry name" value="ThiI_fer"/>
</dbReference>
<comment type="caution">
    <text evidence="10">The sequence shown here is derived from an EMBL/GenBank/DDBJ whole genome shotgun (WGS) entry which is preliminary data.</text>
</comment>
<dbReference type="GO" id="GO:0052837">
    <property type="term" value="P:thiazole biosynthetic process"/>
    <property type="evidence" value="ECO:0007669"/>
    <property type="project" value="TreeGrafter"/>
</dbReference>
<keyword evidence="6" id="KW-0067">ATP-binding</keyword>
<dbReference type="InterPro" id="IPR049961">
    <property type="entry name" value="ThiI_N"/>
</dbReference>
<feature type="domain" description="THUMP" evidence="9">
    <location>
        <begin position="61"/>
        <end position="189"/>
    </location>
</feature>
<dbReference type="Pfam" id="PF02926">
    <property type="entry name" value="THUMP"/>
    <property type="match status" value="1"/>
</dbReference>
<evidence type="ECO:0000256" key="6">
    <source>
        <dbReference type="ARBA" id="ARBA00022840"/>
    </source>
</evidence>
<dbReference type="InterPro" id="IPR003720">
    <property type="entry name" value="tRNA_STrfase"/>
</dbReference>
<evidence type="ECO:0000256" key="5">
    <source>
        <dbReference type="ARBA" id="ARBA00022741"/>
    </source>
</evidence>
<keyword evidence="4" id="KW-0808">Transferase</keyword>
<keyword evidence="5" id="KW-0547">Nucleotide-binding</keyword>
<keyword evidence="8" id="KW-0784">Thiamine biosynthesis</keyword>
<dbReference type="InterPro" id="IPR014729">
    <property type="entry name" value="Rossmann-like_a/b/a_fold"/>
</dbReference>
<dbReference type="GO" id="GO:0004810">
    <property type="term" value="F:CCA tRNA nucleotidyltransferase activity"/>
    <property type="evidence" value="ECO:0007669"/>
    <property type="project" value="InterPro"/>
</dbReference>
<evidence type="ECO:0000256" key="2">
    <source>
        <dbReference type="ARBA" id="ARBA00022490"/>
    </source>
</evidence>
<dbReference type="InterPro" id="IPR004114">
    <property type="entry name" value="THUMP_dom"/>
</dbReference>
<dbReference type="InterPro" id="IPR049962">
    <property type="entry name" value="THUMP_ThiI"/>
</dbReference>
<dbReference type="AlphaFoldDB" id="A0A0F9XN29"/>
<keyword evidence="3" id="KW-0820">tRNA-binding</keyword>
<dbReference type="InterPro" id="IPR020536">
    <property type="entry name" value="ThiI_AANH"/>
</dbReference>
<dbReference type="Pfam" id="PF02568">
    <property type="entry name" value="ThiI"/>
    <property type="match status" value="1"/>
</dbReference>
<dbReference type="SUPFAM" id="SSF52402">
    <property type="entry name" value="Adenine nucleotide alpha hydrolases-like"/>
    <property type="match status" value="1"/>
</dbReference>
<dbReference type="CDD" id="cd01712">
    <property type="entry name" value="PPase_ThiI"/>
    <property type="match status" value="1"/>
</dbReference>
<protein>
    <recommendedName>
        <fullName evidence="9">THUMP domain-containing protein</fullName>
    </recommendedName>
</protein>
<dbReference type="FunFam" id="3.40.50.620:FF:000053">
    <property type="entry name" value="Probable tRNA sulfurtransferase"/>
    <property type="match status" value="1"/>
</dbReference>
<evidence type="ECO:0000256" key="3">
    <source>
        <dbReference type="ARBA" id="ARBA00022555"/>
    </source>
</evidence>
<dbReference type="PANTHER" id="PTHR43209">
    <property type="entry name" value="TRNA SULFURTRANSFERASE"/>
    <property type="match status" value="1"/>
</dbReference>
<dbReference type="Pfam" id="PF22025">
    <property type="entry name" value="ThiI_fer"/>
    <property type="match status" value="1"/>
</dbReference>
<comment type="subcellular location">
    <subcellularLocation>
        <location evidence="1">Cytoplasm</location>
    </subcellularLocation>
</comment>
<accession>A0A0F9XN29</accession>
<dbReference type="GO" id="GO:0016783">
    <property type="term" value="F:sulfurtransferase activity"/>
    <property type="evidence" value="ECO:0007669"/>
    <property type="project" value="InterPro"/>
</dbReference>
<reference evidence="10" key="1">
    <citation type="journal article" date="2015" name="Nature">
        <title>Complex archaea that bridge the gap between prokaryotes and eukaryotes.</title>
        <authorList>
            <person name="Spang A."/>
            <person name="Saw J.H."/>
            <person name="Jorgensen S.L."/>
            <person name="Zaremba-Niedzwiedzka K."/>
            <person name="Martijn J."/>
            <person name="Lind A.E."/>
            <person name="van Eijk R."/>
            <person name="Schleper C."/>
            <person name="Guy L."/>
            <person name="Ettema T.J."/>
        </authorList>
    </citation>
    <scope>NUCLEOTIDE SEQUENCE</scope>
</reference>
<dbReference type="InterPro" id="IPR050102">
    <property type="entry name" value="tRNA_sulfurtransferase_ThiI"/>
</dbReference>
<evidence type="ECO:0000256" key="8">
    <source>
        <dbReference type="ARBA" id="ARBA00022977"/>
    </source>
</evidence>
<dbReference type="GO" id="GO:0000049">
    <property type="term" value="F:tRNA binding"/>
    <property type="evidence" value="ECO:0007669"/>
    <property type="project" value="UniProtKB-KW"/>
</dbReference>
<dbReference type="EMBL" id="LAZR01000085">
    <property type="protein sequence ID" value="KKN93573.1"/>
    <property type="molecule type" value="Genomic_DNA"/>
</dbReference>
<evidence type="ECO:0000256" key="4">
    <source>
        <dbReference type="ARBA" id="ARBA00022679"/>
    </source>
</evidence>
<proteinExistence type="inferred from homology"/>
<name>A0A0F9XN29_9ZZZZ</name>
<dbReference type="Gene3D" id="3.40.50.620">
    <property type="entry name" value="HUPs"/>
    <property type="match status" value="1"/>
</dbReference>
<dbReference type="SMART" id="SM00981">
    <property type="entry name" value="THUMP"/>
    <property type="match status" value="1"/>
</dbReference>
<dbReference type="GO" id="GO:0009228">
    <property type="term" value="P:thiamine biosynthetic process"/>
    <property type="evidence" value="ECO:0007669"/>
    <property type="project" value="UniProtKB-KW"/>
</dbReference>
<dbReference type="CDD" id="cd11716">
    <property type="entry name" value="THUMP_ThiI"/>
    <property type="match status" value="1"/>
</dbReference>
<dbReference type="PROSITE" id="PS51165">
    <property type="entry name" value="THUMP"/>
    <property type="match status" value="1"/>
</dbReference>
<evidence type="ECO:0000313" key="10">
    <source>
        <dbReference type="EMBL" id="KKN93573.1"/>
    </source>
</evidence>
<keyword evidence="7" id="KW-0694">RNA-binding</keyword>
<organism evidence="10">
    <name type="scientific">marine sediment metagenome</name>
    <dbReference type="NCBI Taxonomy" id="412755"/>
    <lineage>
        <taxon>unclassified sequences</taxon>
        <taxon>metagenomes</taxon>
        <taxon>ecological metagenomes</taxon>
    </lineage>
</organism>
<dbReference type="Gene3D" id="3.30.2130.30">
    <property type="match status" value="1"/>
</dbReference>
<dbReference type="NCBIfam" id="TIGR00342">
    <property type="entry name" value="tRNA uracil 4-sulfurtransferase ThiI"/>
    <property type="match status" value="1"/>
</dbReference>
<sequence>MKYVICHYSEIGLKGKNRKFFEEKLIENIKRVLRPKYFVFVKRISGRIIVQLTKKGEESEKEINEALKNVFGMAYFSLVISSPQKIRSIREKALEILRDSEYHKFLGFGYPTLQPSVEYGARGVSRKFKTFRISTQRSKKDFHLTSQQINEKVGEYILQKTKFRVDLKRPDITCFIEIVEKYAFLYLKKIRGLGGLPVSVSGRAIVLLSGGIDSPVAGFLAMKRGIKAIFLHFHARPFTSEASIEKTKRIVELLSKYQGKSKLYLVPFAEAQKEILLKTPTKLRVILYRRVMFQIAAKIAEKEKALVIFTGESVGQVASQTLENIKAIEAAVHLPVFRPLISQDKEEIIQKAKEIGTFEISILPHQDCCSRFLPRHPETRAKLEEVIKAEKKLNIRKLIQGAVKKSSLIEI</sequence>
<dbReference type="GO" id="GO:0005524">
    <property type="term" value="F:ATP binding"/>
    <property type="evidence" value="ECO:0007669"/>
    <property type="project" value="UniProtKB-KW"/>
</dbReference>
<evidence type="ECO:0000256" key="7">
    <source>
        <dbReference type="ARBA" id="ARBA00022884"/>
    </source>
</evidence>
<dbReference type="GO" id="GO:0005829">
    <property type="term" value="C:cytosol"/>
    <property type="evidence" value="ECO:0007669"/>
    <property type="project" value="TreeGrafter"/>
</dbReference>
<evidence type="ECO:0000259" key="9">
    <source>
        <dbReference type="PROSITE" id="PS51165"/>
    </source>
</evidence>
<dbReference type="PANTHER" id="PTHR43209:SF1">
    <property type="entry name" value="TRNA SULFURTRANSFERASE"/>
    <property type="match status" value="1"/>
</dbReference>
<dbReference type="GO" id="GO:0002937">
    <property type="term" value="P:tRNA 4-thiouridine biosynthesis"/>
    <property type="evidence" value="ECO:0007669"/>
    <property type="project" value="TreeGrafter"/>
</dbReference>
<keyword evidence="2" id="KW-0963">Cytoplasm</keyword>